<evidence type="ECO:0000256" key="1">
    <source>
        <dbReference type="ARBA" id="ARBA00010928"/>
    </source>
</evidence>
<evidence type="ECO:0000313" key="5">
    <source>
        <dbReference type="EMBL" id="TWD98853.1"/>
    </source>
</evidence>
<dbReference type="InterPro" id="IPR000683">
    <property type="entry name" value="Gfo/Idh/MocA-like_OxRdtase_N"/>
</dbReference>
<dbReference type="GO" id="GO:0000166">
    <property type="term" value="F:nucleotide binding"/>
    <property type="evidence" value="ECO:0007669"/>
    <property type="project" value="InterPro"/>
</dbReference>
<dbReference type="PANTHER" id="PTHR22604">
    <property type="entry name" value="OXIDOREDUCTASES"/>
    <property type="match status" value="1"/>
</dbReference>
<dbReference type="AlphaFoldDB" id="A0A561D5X1"/>
<accession>A0A561D5X1</accession>
<dbReference type="GO" id="GO:0016491">
    <property type="term" value="F:oxidoreductase activity"/>
    <property type="evidence" value="ECO:0007669"/>
    <property type="project" value="UniProtKB-KW"/>
</dbReference>
<dbReference type="PANTHER" id="PTHR22604:SF105">
    <property type="entry name" value="TRANS-1,2-DIHYDROBENZENE-1,2-DIOL DEHYDROGENASE"/>
    <property type="match status" value="1"/>
</dbReference>
<evidence type="ECO:0000256" key="2">
    <source>
        <dbReference type="ARBA" id="ARBA00023002"/>
    </source>
</evidence>
<comment type="similarity">
    <text evidence="1">Belongs to the Gfo/Idh/MocA family.</text>
</comment>
<dbReference type="Proteomes" id="UP000319671">
    <property type="component" value="Unassembled WGS sequence"/>
</dbReference>
<evidence type="ECO:0000259" key="4">
    <source>
        <dbReference type="Pfam" id="PF22725"/>
    </source>
</evidence>
<dbReference type="SUPFAM" id="SSF51735">
    <property type="entry name" value="NAD(P)-binding Rossmann-fold domains"/>
    <property type="match status" value="1"/>
</dbReference>
<gene>
    <name evidence="5" type="ORF">FB550_108107</name>
</gene>
<dbReference type="InterPro" id="IPR036291">
    <property type="entry name" value="NAD(P)-bd_dom_sf"/>
</dbReference>
<dbReference type="Pfam" id="PF22725">
    <property type="entry name" value="GFO_IDH_MocA_C3"/>
    <property type="match status" value="1"/>
</dbReference>
<dbReference type="InterPro" id="IPR050984">
    <property type="entry name" value="Gfo/Idh/MocA_domain"/>
</dbReference>
<dbReference type="SUPFAM" id="SSF55347">
    <property type="entry name" value="Glyceraldehyde-3-phosphate dehydrogenase-like, C-terminal domain"/>
    <property type="match status" value="1"/>
</dbReference>
<name>A0A561D5X1_9BACI</name>
<dbReference type="Gene3D" id="3.30.360.10">
    <property type="entry name" value="Dihydrodipicolinate Reductase, domain 2"/>
    <property type="match status" value="1"/>
</dbReference>
<organism evidence="5 6">
    <name type="scientific">Neobacillus bataviensis</name>
    <dbReference type="NCBI Taxonomy" id="220685"/>
    <lineage>
        <taxon>Bacteria</taxon>
        <taxon>Bacillati</taxon>
        <taxon>Bacillota</taxon>
        <taxon>Bacilli</taxon>
        <taxon>Bacillales</taxon>
        <taxon>Bacillaceae</taxon>
        <taxon>Neobacillus</taxon>
    </lineage>
</organism>
<dbReference type="InterPro" id="IPR055170">
    <property type="entry name" value="GFO_IDH_MocA-like_dom"/>
</dbReference>
<dbReference type="Pfam" id="PF01408">
    <property type="entry name" value="GFO_IDH_MocA"/>
    <property type="match status" value="1"/>
</dbReference>
<keyword evidence="2" id="KW-0560">Oxidoreductase</keyword>
<reference evidence="5 6" key="1">
    <citation type="submission" date="2019-06" db="EMBL/GenBank/DDBJ databases">
        <title>Sorghum-associated microbial communities from plants grown in Nebraska, USA.</title>
        <authorList>
            <person name="Schachtman D."/>
        </authorList>
    </citation>
    <scope>NUCLEOTIDE SEQUENCE [LARGE SCALE GENOMIC DNA]</scope>
    <source>
        <strain evidence="5 6">2482</strain>
    </source>
</reference>
<evidence type="ECO:0000259" key="3">
    <source>
        <dbReference type="Pfam" id="PF01408"/>
    </source>
</evidence>
<dbReference type="EMBL" id="VIVN01000008">
    <property type="protein sequence ID" value="TWD98853.1"/>
    <property type="molecule type" value="Genomic_DNA"/>
</dbReference>
<keyword evidence="6" id="KW-1185">Reference proteome</keyword>
<dbReference type="Gene3D" id="3.40.50.720">
    <property type="entry name" value="NAD(P)-binding Rossmann-like Domain"/>
    <property type="match status" value="1"/>
</dbReference>
<proteinExistence type="inferred from homology"/>
<evidence type="ECO:0000313" key="6">
    <source>
        <dbReference type="Proteomes" id="UP000319671"/>
    </source>
</evidence>
<feature type="domain" description="GFO/IDH/MocA-like oxidoreductase" evidence="4">
    <location>
        <begin position="133"/>
        <end position="251"/>
    </location>
</feature>
<sequence>MKQKLRWGVLGCANIAIHSVIPAIKNSETSVVLAIASRGIEKARSTAADLGIERAYGSYEALLQDPEINVVYIPLPNHLHKEWTIKAAKAGKHVLCEKPLALNQEEAREMVGACKEAGVKLGEAFMYRYHPRYERIKEILKSGEIGTICGLHGTFTFNNATDKDNVRYRAEWGGGSIYDVGCYPISAARYLLEREPEAVTVQTFFSPEHDHVDMMVSGLIEFPENIGVTIMCGMWAHFQNTLQIVGTKGKIDIPNAFIVNSDLGGDFKVTVDGETRTEPSKELNQYTIQVDEFAQSIIDGTPPRFPSEDAIKNMKVIDACLLSAKNKQRVLLT</sequence>
<feature type="domain" description="Gfo/Idh/MocA-like oxidoreductase N-terminal" evidence="3">
    <location>
        <begin position="5"/>
        <end position="123"/>
    </location>
</feature>
<dbReference type="RefSeq" id="WP_144566297.1">
    <property type="nucleotide sequence ID" value="NZ_VIVN01000008.1"/>
</dbReference>
<protein>
    <submittedName>
        <fullName evidence="5">Putative dehydrogenase</fullName>
    </submittedName>
</protein>
<comment type="caution">
    <text evidence="5">The sequence shown here is derived from an EMBL/GenBank/DDBJ whole genome shotgun (WGS) entry which is preliminary data.</text>
</comment>